<dbReference type="EMBL" id="BARS01017515">
    <property type="protein sequence ID" value="GAF86018.1"/>
    <property type="molecule type" value="Genomic_DNA"/>
</dbReference>
<name>X0SXU9_9ZZZZ</name>
<feature type="non-terminal residue" evidence="1">
    <location>
        <position position="1"/>
    </location>
</feature>
<protein>
    <submittedName>
        <fullName evidence="1">Uncharacterized protein</fullName>
    </submittedName>
</protein>
<evidence type="ECO:0000313" key="1">
    <source>
        <dbReference type="EMBL" id="GAF86018.1"/>
    </source>
</evidence>
<accession>X0SXU9</accession>
<proteinExistence type="predicted"/>
<reference evidence="1" key="1">
    <citation type="journal article" date="2014" name="Front. Microbiol.">
        <title>High frequency of phylogenetically diverse reductive dehalogenase-homologous genes in deep subseafloor sedimentary metagenomes.</title>
        <authorList>
            <person name="Kawai M."/>
            <person name="Futagami T."/>
            <person name="Toyoda A."/>
            <person name="Takaki Y."/>
            <person name="Nishi S."/>
            <person name="Hori S."/>
            <person name="Arai W."/>
            <person name="Tsubouchi T."/>
            <person name="Morono Y."/>
            <person name="Uchiyama I."/>
            <person name="Ito T."/>
            <person name="Fujiyama A."/>
            <person name="Inagaki F."/>
            <person name="Takami H."/>
        </authorList>
    </citation>
    <scope>NUCLEOTIDE SEQUENCE</scope>
    <source>
        <strain evidence="1">Expedition CK06-06</strain>
    </source>
</reference>
<organism evidence="1">
    <name type="scientific">marine sediment metagenome</name>
    <dbReference type="NCBI Taxonomy" id="412755"/>
    <lineage>
        <taxon>unclassified sequences</taxon>
        <taxon>metagenomes</taxon>
        <taxon>ecological metagenomes</taxon>
    </lineage>
</organism>
<gene>
    <name evidence="1" type="ORF">S01H1_28641</name>
</gene>
<dbReference type="AlphaFoldDB" id="X0SXU9"/>
<comment type="caution">
    <text evidence="1">The sequence shown here is derived from an EMBL/GenBank/DDBJ whole genome shotgun (WGS) entry which is preliminary data.</text>
</comment>
<sequence>LSNSMRLKTFTPTNFSGQIPKGVWVAFYREEDDKWIAHCLKEAYNADPVCLLSAVDHDDLSYQRFSYFKLCGWSVARTDDADYPLIVFDTAGSHFFPYPCENDPNGTMNAPKDELLMPAWKRRQKQNRS</sequence>